<organism evidence="2 3">
    <name type="scientific">Cellulophaga fucicola</name>
    <dbReference type="NCBI Taxonomy" id="76595"/>
    <lineage>
        <taxon>Bacteria</taxon>
        <taxon>Pseudomonadati</taxon>
        <taxon>Bacteroidota</taxon>
        <taxon>Flavobacteriia</taxon>
        <taxon>Flavobacteriales</taxon>
        <taxon>Flavobacteriaceae</taxon>
        <taxon>Cellulophaga</taxon>
    </lineage>
</organism>
<dbReference type="OrthoDB" id="7172093at2"/>
<dbReference type="RefSeq" id="WP_072303550.1">
    <property type="nucleotide sequence ID" value="NZ_FPIY01000002.1"/>
</dbReference>
<gene>
    <name evidence="2" type="ORF">SAMN05660313_01920</name>
</gene>
<dbReference type="Proteomes" id="UP000183257">
    <property type="component" value="Unassembled WGS sequence"/>
</dbReference>
<feature type="domain" description="AB hydrolase-1" evidence="1">
    <location>
        <begin position="35"/>
        <end position="161"/>
    </location>
</feature>
<dbReference type="Pfam" id="PF00561">
    <property type="entry name" value="Abhydrolase_1"/>
    <property type="match status" value="1"/>
</dbReference>
<evidence type="ECO:0000313" key="3">
    <source>
        <dbReference type="Proteomes" id="UP000183257"/>
    </source>
</evidence>
<accession>A0A1K1PIC2</accession>
<proteinExistence type="predicted"/>
<evidence type="ECO:0000313" key="2">
    <source>
        <dbReference type="EMBL" id="SFW47546.1"/>
    </source>
</evidence>
<protein>
    <submittedName>
        <fullName evidence="2">Pimeloyl-ACP methyl ester carboxylesterase</fullName>
    </submittedName>
</protein>
<sequence>MKKLAILLVIFFYQTATYSQSEKYSFNIEIKGKGKPIILIPGLASSGKVWKETTDTLEKNFECHILTLAGFANQSTISLEKGYLPIIENEIIKYVQDELNEKPILIGHSLGGFLSLSIASSKPKLLEKIIIVDSYPFMSLAYNPNATVENILPQAKMMKEMMLKTSDSLFIQQQKMTMPTMIADSTNIQLATKWSIQSDRSTMAQAIYELMTTDLRNDIEKAKIPILVFGSWYGAKDYGITKETVLANYKNQFLKADNCEIKVAETAKHFIMWDEPKWFINLVEAFINYEE</sequence>
<keyword evidence="3" id="KW-1185">Reference proteome</keyword>
<evidence type="ECO:0000259" key="1">
    <source>
        <dbReference type="Pfam" id="PF00561"/>
    </source>
</evidence>
<dbReference type="STRING" id="76595.SAMN05660313_01920"/>
<dbReference type="InterPro" id="IPR029058">
    <property type="entry name" value="AB_hydrolase_fold"/>
</dbReference>
<name>A0A1K1PIC2_9FLAO</name>
<reference evidence="3" key="1">
    <citation type="submission" date="2016-11" db="EMBL/GenBank/DDBJ databases">
        <authorList>
            <person name="Varghese N."/>
            <person name="Submissions S."/>
        </authorList>
    </citation>
    <scope>NUCLEOTIDE SEQUENCE [LARGE SCALE GENOMIC DNA]</scope>
    <source>
        <strain evidence="3">DSM 24786</strain>
    </source>
</reference>
<dbReference type="PANTHER" id="PTHR42886:SF29">
    <property type="entry name" value="PUMMELIG, ISOFORM A"/>
    <property type="match status" value="1"/>
</dbReference>
<dbReference type="EMBL" id="FPIY01000002">
    <property type="protein sequence ID" value="SFW47546.1"/>
    <property type="molecule type" value="Genomic_DNA"/>
</dbReference>
<dbReference type="AlphaFoldDB" id="A0A1K1PIC2"/>
<dbReference type="InterPro" id="IPR000073">
    <property type="entry name" value="AB_hydrolase_1"/>
</dbReference>
<dbReference type="Gene3D" id="3.40.50.1820">
    <property type="entry name" value="alpha/beta hydrolase"/>
    <property type="match status" value="1"/>
</dbReference>
<dbReference type="PANTHER" id="PTHR42886">
    <property type="entry name" value="RE40534P-RELATED"/>
    <property type="match status" value="1"/>
</dbReference>
<dbReference type="SUPFAM" id="SSF53474">
    <property type="entry name" value="alpha/beta-Hydrolases"/>
    <property type="match status" value="1"/>
</dbReference>